<dbReference type="Proteomes" id="UP000198607">
    <property type="component" value="Unassembled WGS sequence"/>
</dbReference>
<sequence length="310" mass="31948">MNGLVEVVNAGIANSLQDLGRIGFRHMGIAVSGCLDPWLARCANALVGNDADCACIEIRAAGPSLAVLSGPLRFALAGEATATRVSAEGDETEVLPWQSVTLDAGDELQVGFQPGGTAYLAVSGGFATLLQLGSRSTYLRAEIGSAISFGLQIPCDVASGPERAAAPWSAGSGLVRVMLGPQDDHFTPAALEDFLAGEYRVTPQSDRMGLRLEGKALVHRSPAAADIVSDGVTPGVIQVPANGQPIILLADCQTVGGYPKIATVISADLPRLAQLRPGEAIRFAAVDAAQAAAARAELAARWQAWVGDLG</sequence>
<dbReference type="AlphaFoldDB" id="A0A1G7Y9Z3"/>
<evidence type="ECO:0000313" key="5">
    <source>
        <dbReference type="EMBL" id="SDG93272.1"/>
    </source>
</evidence>
<protein>
    <submittedName>
        <fullName evidence="5">Biotin-dependent carboxylase uncharacterized domain-containing protein</fullName>
    </submittedName>
</protein>
<evidence type="ECO:0000259" key="4">
    <source>
        <dbReference type="SMART" id="SM00797"/>
    </source>
</evidence>
<dbReference type="Gene3D" id="2.40.100.10">
    <property type="entry name" value="Cyclophilin-like"/>
    <property type="match status" value="1"/>
</dbReference>
<dbReference type="InterPro" id="IPR029000">
    <property type="entry name" value="Cyclophilin-like_dom_sf"/>
</dbReference>
<evidence type="ECO:0000256" key="2">
    <source>
        <dbReference type="ARBA" id="ARBA00022801"/>
    </source>
</evidence>
<dbReference type="RefSeq" id="WP_091934390.1">
    <property type="nucleotide sequence ID" value="NZ_FNCY01000002.1"/>
</dbReference>
<keyword evidence="1" id="KW-0547">Nucleotide-binding</keyword>
<dbReference type="InterPro" id="IPR052708">
    <property type="entry name" value="PxpC"/>
</dbReference>
<evidence type="ECO:0000313" key="6">
    <source>
        <dbReference type="Proteomes" id="UP000198607"/>
    </source>
</evidence>
<dbReference type="GO" id="GO:0016787">
    <property type="term" value="F:hydrolase activity"/>
    <property type="evidence" value="ECO:0007669"/>
    <property type="project" value="UniProtKB-KW"/>
</dbReference>
<dbReference type="Pfam" id="PF02626">
    <property type="entry name" value="CT_A_B"/>
    <property type="match status" value="1"/>
</dbReference>
<proteinExistence type="predicted"/>
<accession>A0A1G7Y9Z3</accession>
<dbReference type="STRING" id="83767.SAMN05660652_00940"/>
<keyword evidence="3" id="KW-0067">ATP-binding</keyword>
<name>A0A1G7Y9Z3_9RHOO</name>
<evidence type="ECO:0000256" key="1">
    <source>
        <dbReference type="ARBA" id="ARBA00022741"/>
    </source>
</evidence>
<reference evidence="5 6" key="1">
    <citation type="submission" date="2016-10" db="EMBL/GenBank/DDBJ databases">
        <authorList>
            <person name="de Groot N.N."/>
        </authorList>
    </citation>
    <scope>NUCLEOTIDE SEQUENCE [LARGE SCALE GENOMIC DNA]</scope>
    <source>
        <strain evidence="5 6">DSM 5885</strain>
    </source>
</reference>
<dbReference type="OrthoDB" id="9768696at2"/>
<dbReference type="NCBIfam" id="TIGR00724">
    <property type="entry name" value="urea_amlyse_rel"/>
    <property type="match status" value="1"/>
</dbReference>
<dbReference type="InterPro" id="IPR003778">
    <property type="entry name" value="CT_A_B"/>
</dbReference>
<keyword evidence="6" id="KW-1185">Reference proteome</keyword>
<dbReference type="SMART" id="SM00797">
    <property type="entry name" value="AHS2"/>
    <property type="match status" value="1"/>
</dbReference>
<dbReference type="PANTHER" id="PTHR43309:SF3">
    <property type="entry name" value="5-OXOPROLINASE SUBUNIT C"/>
    <property type="match status" value="1"/>
</dbReference>
<feature type="domain" description="Carboxyltransferase" evidence="4">
    <location>
        <begin position="26"/>
        <end position="301"/>
    </location>
</feature>
<dbReference type="EMBL" id="FNCY01000002">
    <property type="protein sequence ID" value="SDG93272.1"/>
    <property type="molecule type" value="Genomic_DNA"/>
</dbReference>
<organism evidence="5 6">
    <name type="scientific">Propionivibrio dicarboxylicus</name>
    <dbReference type="NCBI Taxonomy" id="83767"/>
    <lineage>
        <taxon>Bacteria</taxon>
        <taxon>Pseudomonadati</taxon>
        <taxon>Pseudomonadota</taxon>
        <taxon>Betaproteobacteria</taxon>
        <taxon>Rhodocyclales</taxon>
        <taxon>Rhodocyclaceae</taxon>
        <taxon>Propionivibrio</taxon>
    </lineage>
</organism>
<keyword evidence="2" id="KW-0378">Hydrolase</keyword>
<evidence type="ECO:0000256" key="3">
    <source>
        <dbReference type="ARBA" id="ARBA00022840"/>
    </source>
</evidence>
<gene>
    <name evidence="5" type="ORF">SAMN05660652_00940</name>
</gene>
<dbReference type="GO" id="GO:0005524">
    <property type="term" value="F:ATP binding"/>
    <property type="evidence" value="ECO:0007669"/>
    <property type="project" value="UniProtKB-KW"/>
</dbReference>
<dbReference type="SUPFAM" id="SSF50891">
    <property type="entry name" value="Cyclophilin-like"/>
    <property type="match status" value="1"/>
</dbReference>
<dbReference type="PANTHER" id="PTHR43309">
    <property type="entry name" value="5-OXOPROLINASE SUBUNIT C"/>
    <property type="match status" value="1"/>
</dbReference>